<dbReference type="InterPro" id="IPR006626">
    <property type="entry name" value="PbH1"/>
</dbReference>
<dbReference type="SMART" id="SM00710">
    <property type="entry name" value="PbH1"/>
    <property type="match status" value="5"/>
</dbReference>
<dbReference type="InterPro" id="IPR026444">
    <property type="entry name" value="Secre_tail"/>
</dbReference>
<proteinExistence type="predicted"/>
<protein>
    <recommendedName>
        <fullName evidence="2">Secretion system C-terminal sorting domain-containing protein</fullName>
    </recommendedName>
</protein>
<dbReference type="Gene3D" id="2.60.40.4070">
    <property type="match status" value="1"/>
</dbReference>
<dbReference type="NCBIfam" id="TIGR04183">
    <property type="entry name" value="Por_Secre_tail"/>
    <property type="match status" value="1"/>
</dbReference>
<evidence type="ECO:0000259" key="2">
    <source>
        <dbReference type="Pfam" id="PF18962"/>
    </source>
</evidence>
<sequence length="514" mass="54836">MKRGILLFTALALFTSFRAYAEHINVSGDVSGTWAVDTVFVTADIQVPDDQSLIVEPGTKIIFEGHFKFDILPNATLKASGTELDTVLFSASDPPTGWRGIRFVAASDSSKLEYCHITYGKAEGSGVENYGGGIYLSESSPTIVHCLINHCSASGHGGGIYCDALSNANILNCTIEQNIVGSWSHGGGICSSGNPTIRGNLIINNDSHLGGGIYSGYEHPYIENNIIEDNFSREGGGIYCYYGEPRIINNLITNNIADSTGGWGRGGGIYCKHSDARIINNTIAQNTAVGEYAGGGGIFNGVWSGTYAPIVLNCILSENDPEEIFGGTGIHVNYCSVGDSLWSGIGNIQADPLFIGGGDFHLSDGSPCIGSGIEALEIAGFWYYAPNEDLEGNLRPNPVGSDPDMGAYESALGTPLGISSYNQKHIPNHFTLYSAFPNPFNPTTVLSFQLSVSSRINLTVYDISGRLVTTLVNGWRDAGVHEVTFDGSDLVSGVYLYRLTAGEFTDTGKMVLMK</sequence>
<feature type="domain" description="Secretion system C-terminal sorting" evidence="2">
    <location>
        <begin position="436"/>
        <end position="510"/>
    </location>
</feature>
<evidence type="ECO:0000256" key="1">
    <source>
        <dbReference type="SAM" id="SignalP"/>
    </source>
</evidence>
<dbReference type="Gene3D" id="2.160.20.10">
    <property type="entry name" value="Single-stranded right-handed beta-helix, Pectin lyase-like"/>
    <property type="match status" value="1"/>
</dbReference>
<dbReference type="SUPFAM" id="SSF51126">
    <property type="entry name" value="Pectin lyase-like"/>
    <property type="match status" value="1"/>
</dbReference>
<comment type="caution">
    <text evidence="3">The sequence shown here is derived from an EMBL/GenBank/DDBJ whole genome shotgun (WGS) entry which is preliminary data.</text>
</comment>
<dbReference type="EMBL" id="NJBN01000003">
    <property type="protein sequence ID" value="TKJ41002.1"/>
    <property type="molecule type" value="Genomic_DNA"/>
</dbReference>
<evidence type="ECO:0000313" key="4">
    <source>
        <dbReference type="Proteomes" id="UP000319619"/>
    </source>
</evidence>
<feature type="signal peptide" evidence="1">
    <location>
        <begin position="1"/>
        <end position="21"/>
    </location>
</feature>
<reference evidence="3 4" key="1">
    <citation type="submission" date="2017-06" db="EMBL/GenBank/DDBJ databases">
        <title>Novel microbial phyla capable of carbon fixation and sulfur reduction in deep-sea sediments.</title>
        <authorList>
            <person name="Huang J."/>
            <person name="Baker B."/>
            <person name="Wang Y."/>
        </authorList>
    </citation>
    <scope>NUCLEOTIDE SEQUENCE [LARGE SCALE GENOMIC DNA]</scope>
    <source>
        <strain evidence="3">B3_LCP</strain>
    </source>
</reference>
<dbReference type="AlphaFoldDB" id="A0A532V1J9"/>
<feature type="chain" id="PRO_5022078533" description="Secretion system C-terminal sorting domain-containing protein" evidence="1">
    <location>
        <begin position="22"/>
        <end position="514"/>
    </location>
</feature>
<keyword evidence="1" id="KW-0732">Signal</keyword>
<dbReference type="Pfam" id="PF18962">
    <property type="entry name" value="Por_Secre_tail"/>
    <property type="match status" value="1"/>
</dbReference>
<dbReference type="InterPro" id="IPR012334">
    <property type="entry name" value="Pectin_lyas_fold"/>
</dbReference>
<accession>A0A532V1J9</accession>
<name>A0A532V1J9_UNCL8</name>
<dbReference type="InterPro" id="IPR011050">
    <property type="entry name" value="Pectin_lyase_fold/virulence"/>
</dbReference>
<organism evidence="3 4">
    <name type="scientific">candidate division LCP-89 bacterium B3_LCP</name>
    <dbReference type="NCBI Taxonomy" id="2012998"/>
    <lineage>
        <taxon>Bacteria</taxon>
        <taxon>Pseudomonadati</taxon>
        <taxon>Bacteria division LCP-89</taxon>
    </lineage>
</organism>
<dbReference type="Proteomes" id="UP000319619">
    <property type="component" value="Unassembled WGS sequence"/>
</dbReference>
<gene>
    <name evidence="3" type="ORF">CEE37_04880</name>
</gene>
<evidence type="ECO:0000313" key="3">
    <source>
        <dbReference type="EMBL" id="TKJ41002.1"/>
    </source>
</evidence>